<proteinExistence type="predicted"/>
<dbReference type="EC" id="3.1.4.11" evidence="7"/>
<reference evidence="11 12" key="1">
    <citation type="journal article" date="2016" name="Nat. Commun.">
        <title>Ectomycorrhizal ecology is imprinted in the genome of the dominant symbiotic fungus Cenococcum geophilum.</title>
        <authorList>
            <consortium name="DOE Joint Genome Institute"/>
            <person name="Peter M."/>
            <person name="Kohler A."/>
            <person name="Ohm R.A."/>
            <person name="Kuo A."/>
            <person name="Krutzmann J."/>
            <person name="Morin E."/>
            <person name="Arend M."/>
            <person name="Barry K.W."/>
            <person name="Binder M."/>
            <person name="Choi C."/>
            <person name="Clum A."/>
            <person name="Copeland A."/>
            <person name="Grisel N."/>
            <person name="Haridas S."/>
            <person name="Kipfer T."/>
            <person name="LaButti K."/>
            <person name="Lindquist E."/>
            <person name="Lipzen A."/>
            <person name="Maire R."/>
            <person name="Meier B."/>
            <person name="Mihaltcheva S."/>
            <person name="Molinier V."/>
            <person name="Murat C."/>
            <person name="Poggeler S."/>
            <person name="Quandt C.A."/>
            <person name="Sperisen C."/>
            <person name="Tritt A."/>
            <person name="Tisserant E."/>
            <person name="Crous P.W."/>
            <person name="Henrissat B."/>
            <person name="Nehls U."/>
            <person name="Egli S."/>
            <person name="Spatafora J.W."/>
            <person name="Grigoriev I.V."/>
            <person name="Martin F.M."/>
        </authorList>
    </citation>
    <scope>NUCLEOTIDE SEQUENCE [LARGE SCALE GENOMIC DNA]</scope>
    <source>
        <strain evidence="11 12">CBS 207.34</strain>
    </source>
</reference>
<dbReference type="InterPro" id="IPR035892">
    <property type="entry name" value="C2_domain_sf"/>
</dbReference>
<dbReference type="AlphaFoldDB" id="A0A8E2JRE2"/>
<dbReference type="CDD" id="cd00275">
    <property type="entry name" value="C2_PLC_like"/>
    <property type="match status" value="1"/>
</dbReference>
<dbReference type="FunFam" id="3.20.20.190:FF:000039">
    <property type="entry name" value="Phosphoinositide phospholipase C"/>
    <property type="match status" value="1"/>
</dbReference>
<comment type="catalytic activity">
    <reaction evidence="1 7">
        <text>a 1,2-diacyl-sn-glycero-3-phospho-(1D-myo-inositol-4,5-bisphosphate) + H2O = 1D-myo-inositol 1,4,5-trisphosphate + a 1,2-diacyl-sn-glycerol + H(+)</text>
        <dbReference type="Rhea" id="RHEA:33179"/>
        <dbReference type="ChEBI" id="CHEBI:15377"/>
        <dbReference type="ChEBI" id="CHEBI:15378"/>
        <dbReference type="ChEBI" id="CHEBI:17815"/>
        <dbReference type="ChEBI" id="CHEBI:58456"/>
        <dbReference type="ChEBI" id="CHEBI:203600"/>
        <dbReference type="EC" id="3.1.4.11"/>
    </reaction>
</comment>
<dbReference type="SUPFAM" id="SSF51695">
    <property type="entry name" value="PLC-like phosphodiesterases"/>
    <property type="match status" value="1"/>
</dbReference>
<dbReference type="Pfam" id="PF00387">
    <property type="entry name" value="PI-PLC-Y"/>
    <property type="match status" value="1"/>
</dbReference>
<dbReference type="CDD" id="cd08598">
    <property type="entry name" value="PI-PLC1c_yeast"/>
    <property type="match status" value="1"/>
</dbReference>
<feature type="region of interest" description="Disordered" evidence="8">
    <location>
        <begin position="566"/>
        <end position="596"/>
    </location>
</feature>
<name>A0A8E2JRE2_9PEZI</name>
<feature type="region of interest" description="Disordered" evidence="8">
    <location>
        <begin position="175"/>
        <end position="195"/>
    </location>
</feature>
<dbReference type="Gene3D" id="3.20.20.190">
    <property type="entry name" value="Phosphatidylinositol (PI) phosphodiesterase"/>
    <property type="match status" value="1"/>
</dbReference>
<dbReference type="Proteomes" id="UP000250140">
    <property type="component" value="Unassembled WGS sequence"/>
</dbReference>
<dbReference type="PANTHER" id="PTHR10336">
    <property type="entry name" value="PHOSPHOINOSITIDE-SPECIFIC PHOSPHOLIPASE C FAMILY PROTEIN"/>
    <property type="match status" value="1"/>
</dbReference>
<dbReference type="PANTHER" id="PTHR10336:SF82">
    <property type="entry name" value="PHOSPHOINOSITIDE PHOSPHOLIPASE C"/>
    <property type="match status" value="1"/>
</dbReference>
<feature type="domain" description="C2" evidence="9">
    <location>
        <begin position="514"/>
        <end position="657"/>
    </location>
</feature>
<evidence type="ECO:0000256" key="6">
    <source>
        <dbReference type="ARBA" id="ARBA00059664"/>
    </source>
</evidence>
<evidence type="ECO:0000256" key="7">
    <source>
        <dbReference type="RuleBase" id="RU361133"/>
    </source>
</evidence>
<sequence>MAADQPSTKQALKAAEYTLPIISAPKSASAELQAGGGTPSNVSNDATSVEYLSPIVTQYMRTVYEELDKKYKLGTKDGLMKWLADEQDVHSKDAKLLKTDGSFVHLAKYLSSDQANALGSISELDCAYPISNYFISSSHNTYLTGNQLSSDASVDAYKNVLKRGCRCVEIDVWDGESPSSSSSEDESTESPYIRRRDHLEKSIRKKLESRFGKKLSRQSKNDSIDEELVSTSPPVAPPDFITPWRSRSIRAEPRVLHGYTLTKETPFRAVCETIRDYAFVASDLPVIISLEVHTCTEQQEIMVEIMEEYWKGMLVDIPLSSSESTEDLALPRLNELRRKILIKVKYTPPSPPEEPKPASLDLSKQITKSSSTTSLSSSSQSEAPESEVRPAEKKGKICEALGRLGIYTRSYHFKSLDQPEAKIPTHIFSLSEKSLMEIHQQSPSALFQHNKHFFMRAYPKGLRVTSSNLDPSIFWRTGVQIVALNWQKWDAGMMLNEAMFAGYNGWVLKPEGYRSASDAVQQRFASTHHDLNLRIEFFAGQNIPLPDGDHKEKNFKPYIKCELHVEKHQERSDEPIPSGGKSKGGDYKRRTKTAKTTNPDFQREVIEFSNIKGVTAELNFVRFKVMDDDRLHDDLAAWACFRLDRLQPGYRMIHLYDANGLLSKGALFVKIEKSISS</sequence>
<dbReference type="InterPro" id="IPR001711">
    <property type="entry name" value="PLipase_C_Pinositol-sp_Y"/>
</dbReference>
<dbReference type="PRINTS" id="PR00390">
    <property type="entry name" value="PHPHLIPASEC"/>
</dbReference>
<dbReference type="InterPro" id="IPR001192">
    <property type="entry name" value="PI-PLC_fam"/>
</dbReference>
<dbReference type="InterPro" id="IPR017946">
    <property type="entry name" value="PLC-like_Pdiesterase_TIM-brl"/>
</dbReference>
<evidence type="ECO:0000256" key="4">
    <source>
        <dbReference type="ARBA" id="ARBA00023098"/>
    </source>
</evidence>
<dbReference type="Pfam" id="PF00388">
    <property type="entry name" value="PI-PLC-X"/>
    <property type="match status" value="1"/>
</dbReference>
<evidence type="ECO:0000259" key="10">
    <source>
        <dbReference type="PROSITE" id="PS50008"/>
    </source>
</evidence>
<dbReference type="PROSITE" id="PS50008">
    <property type="entry name" value="PIPLC_Y_DOMAIN"/>
    <property type="match status" value="1"/>
</dbReference>
<evidence type="ECO:0000256" key="8">
    <source>
        <dbReference type="SAM" id="MobiDB-lite"/>
    </source>
</evidence>
<organism evidence="11 12">
    <name type="scientific">Glonium stellatum</name>
    <dbReference type="NCBI Taxonomy" id="574774"/>
    <lineage>
        <taxon>Eukaryota</taxon>
        <taxon>Fungi</taxon>
        <taxon>Dikarya</taxon>
        <taxon>Ascomycota</taxon>
        <taxon>Pezizomycotina</taxon>
        <taxon>Dothideomycetes</taxon>
        <taxon>Pleosporomycetidae</taxon>
        <taxon>Gloniales</taxon>
        <taxon>Gloniaceae</taxon>
        <taxon>Glonium</taxon>
    </lineage>
</organism>
<dbReference type="InterPro" id="IPR000008">
    <property type="entry name" value="C2_dom"/>
</dbReference>
<comment type="function">
    <text evidence="6">The production of the second messenger molecules diacylglycerol (DAG) and inositol 1,4,5-trisphosphate (IP3) is mediated by activated phosphatidylinositol-specific phospholipase C enzymes.</text>
</comment>
<dbReference type="EMBL" id="KV749965">
    <property type="protein sequence ID" value="OCL06860.1"/>
    <property type="molecule type" value="Genomic_DNA"/>
</dbReference>
<evidence type="ECO:0000256" key="5">
    <source>
        <dbReference type="ARBA" id="ARBA00023224"/>
    </source>
</evidence>
<dbReference type="GO" id="GO:0016042">
    <property type="term" value="P:lipid catabolic process"/>
    <property type="evidence" value="ECO:0007669"/>
    <property type="project" value="UniProtKB-KW"/>
</dbReference>
<dbReference type="GO" id="GO:0051209">
    <property type="term" value="P:release of sequestered calcium ion into cytosol"/>
    <property type="evidence" value="ECO:0007669"/>
    <property type="project" value="TreeGrafter"/>
</dbReference>
<keyword evidence="3 7" id="KW-0442">Lipid degradation</keyword>
<evidence type="ECO:0000313" key="11">
    <source>
        <dbReference type="EMBL" id="OCL06860.1"/>
    </source>
</evidence>
<dbReference type="SMART" id="SM00149">
    <property type="entry name" value="PLCYc"/>
    <property type="match status" value="1"/>
</dbReference>
<keyword evidence="2 7" id="KW-0378">Hydrolase</keyword>
<dbReference type="SUPFAM" id="SSF49562">
    <property type="entry name" value="C2 domain (Calcium/lipid-binding domain, CaLB)"/>
    <property type="match status" value="1"/>
</dbReference>
<feature type="region of interest" description="Disordered" evidence="8">
    <location>
        <begin position="210"/>
        <end position="232"/>
    </location>
</feature>
<keyword evidence="5" id="KW-0807">Transducer</keyword>
<accession>A0A8E2JRE2</accession>
<keyword evidence="4 7" id="KW-0443">Lipid metabolism</keyword>
<keyword evidence="12" id="KW-1185">Reference proteome</keyword>
<protein>
    <recommendedName>
        <fullName evidence="7">Phosphoinositide phospholipase C</fullName>
        <ecNumber evidence="7">3.1.4.11</ecNumber>
    </recommendedName>
</protein>
<dbReference type="OrthoDB" id="269822at2759"/>
<evidence type="ECO:0000259" key="9">
    <source>
        <dbReference type="PROSITE" id="PS50004"/>
    </source>
</evidence>
<evidence type="ECO:0000313" key="12">
    <source>
        <dbReference type="Proteomes" id="UP000250140"/>
    </source>
</evidence>
<dbReference type="SMART" id="SM00239">
    <property type="entry name" value="C2"/>
    <property type="match status" value="1"/>
</dbReference>
<evidence type="ECO:0000256" key="2">
    <source>
        <dbReference type="ARBA" id="ARBA00022801"/>
    </source>
</evidence>
<dbReference type="PROSITE" id="PS50007">
    <property type="entry name" value="PIPLC_X_DOMAIN"/>
    <property type="match status" value="1"/>
</dbReference>
<dbReference type="GO" id="GO:0048015">
    <property type="term" value="P:phosphatidylinositol-mediated signaling"/>
    <property type="evidence" value="ECO:0007669"/>
    <property type="project" value="TreeGrafter"/>
</dbReference>
<dbReference type="PROSITE" id="PS50004">
    <property type="entry name" value="C2"/>
    <property type="match status" value="1"/>
</dbReference>
<gene>
    <name evidence="11" type="ORF">AOQ84DRAFT_432429</name>
</gene>
<dbReference type="GO" id="GO:0004435">
    <property type="term" value="F:phosphatidylinositol-4,5-bisphosphate phospholipase C activity"/>
    <property type="evidence" value="ECO:0007669"/>
    <property type="project" value="UniProtKB-EC"/>
</dbReference>
<feature type="domain" description="PI-PLC Y-box" evidence="10">
    <location>
        <begin position="401"/>
        <end position="514"/>
    </location>
</feature>
<evidence type="ECO:0000256" key="1">
    <source>
        <dbReference type="ARBA" id="ARBA00001195"/>
    </source>
</evidence>
<dbReference type="Gene3D" id="2.60.40.150">
    <property type="entry name" value="C2 domain"/>
    <property type="match status" value="1"/>
</dbReference>
<dbReference type="InterPro" id="IPR000909">
    <property type="entry name" value="PLipase_C_PInositol-sp_X_dom"/>
</dbReference>
<dbReference type="Pfam" id="PF00168">
    <property type="entry name" value="C2"/>
    <property type="match status" value="1"/>
</dbReference>
<feature type="compositionally biased region" description="Low complexity" evidence="8">
    <location>
        <begin position="362"/>
        <end position="381"/>
    </location>
</feature>
<feature type="region of interest" description="Disordered" evidence="8">
    <location>
        <begin position="346"/>
        <end position="394"/>
    </location>
</feature>
<evidence type="ECO:0000256" key="3">
    <source>
        <dbReference type="ARBA" id="ARBA00022963"/>
    </source>
</evidence>
<dbReference type="SMART" id="SM00148">
    <property type="entry name" value="PLCXc"/>
    <property type="match status" value="1"/>
</dbReference>